<sequence>MFYQLEQPAETEMLLVMSPDCWSINSHDIYDRLTNQSEATISPFLKVPVSVMTLKTHIFHRSYHLTPEELLLEVGNLESKKGQLIEMKIGTSLRMKGI</sequence>
<organism evidence="1 2">
    <name type="scientific">Camellia lanceoleosa</name>
    <dbReference type="NCBI Taxonomy" id="1840588"/>
    <lineage>
        <taxon>Eukaryota</taxon>
        <taxon>Viridiplantae</taxon>
        <taxon>Streptophyta</taxon>
        <taxon>Embryophyta</taxon>
        <taxon>Tracheophyta</taxon>
        <taxon>Spermatophyta</taxon>
        <taxon>Magnoliopsida</taxon>
        <taxon>eudicotyledons</taxon>
        <taxon>Gunneridae</taxon>
        <taxon>Pentapetalae</taxon>
        <taxon>asterids</taxon>
        <taxon>Ericales</taxon>
        <taxon>Theaceae</taxon>
        <taxon>Camellia</taxon>
    </lineage>
</organism>
<protein>
    <submittedName>
        <fullName evidence="1">Uncharacterized protein</fullName>
    </submittedName>
</protein>
<proteinExistence type="predicted"/>
<evidence type="ECO:0000313" key="1">
    <source>
        <dbReference type="EMBL" id="KAI8027071.1"/>
    </source>
</evidence>
<dbReference type="EMBL" id="CM045760">
    <property type="protein sequence ID" value="KAI8027071.1"/>
    <property type="molecule type" value="Genomic_DNA"/>
</dbReference>
<evidence type="ECO:0000313" key="2">
    <source>
        <dbReference type="Proteomes" id="UP001060215"/>
    </source>
</evidence>
<name>A0ACC0ISH2_9ERIC</name>
<reference evidence="1 2" key="1">
    <citation type="journal article" date="2022" name="Plant J.">
        <title>Chromosome-level genome of Camellia lanceoleosa provides a valuable resource for understanding genome evolution and self-incompatibility.</title>
        <authorList>
            <person name="Gong W."/>
            <person name="Xiao S."/>
            <person name="Wang L."/>
            <person name="Liao Z."/>
            <person name="Chang Y."/>
            <person name="Mo W."/>
            <person name="Hu G."/>
            <person name="Li W."/>
            <person name="Zhao G."/>
            <person name="Zhu H."/>
            <person name="Hu X."/>
            <person name="Ji K."/>
            <person name="Xiang X."/>
            <person name="Song Q."/>
            <person name="Yuan D."/>
            <person name="Jin S."/>
            <person name="Zhang L."/>
        </authorList>
    </citation>
    <scope>NUCLEOTIDE SEQUENCE [LARGE SCALE GENOMIC DNA]</scope>
    <source>
        <strain evidence="1">SQ_2022a</strain>
    </source>
</reference>
<comment type="caution">
    <text evidence="1">The sequence shown here is derived from an EMBL/GenBank/DDBJ whole genome shotgun (WGS) entry which is preliminary data.</text>
</comment>
<keyword evidence="2" id="KW-1185">Reference proteome</keyword>
<dbReference type="Proteomes" id="UP001060215">
    <property type="component" value="Chromosome 3"/>
</dbReference>
<gene>
    <name evidence="1" type="ORF">LOK49_LG02G00430</name>
</gene>
<accession>A0ACC0ISH2</accession>